<comment type="subcellular location">
    <subcellularLocation>
        <location evidence="1">Vacuole</location>
    </subcellularLocation>
</comment>
<evidence type="ECO:0000256" key="4">
    <source>
        <dbReference type="ARBA" id="ARBA00022704"/>
    </source>
</evidence>
<name>A0A9D3P9K1_MEGAT</name>
<comment type="caution">
    <text evidence="10">The sequence shown here is derived from an EMBL/GenBank/DDBJ whole genome shotgun (WGS) entry which is preliminary data.</text>
</comment>
<dbReference type="FunFam" id="1.10.287.2250:FF:000003">
    <property type="entry name" value="Cathepsin L"/>
    <property type="match status" value="1"/>
</dbReference>
<dbReference type="InterPro" id="IPR038765">
    <property type="entry name" value="Papain-like_cys_pep_sf"/>
</dbReference>
<evidence type="ECO:0000256" key="6">
    <source>
        <dbReference type="ARBA" id="ARBA00074892"/>
    </source>
</evidence>
<keyword evidence="8" id="KW-0732">Signal</keyword>
<evidence type="ECO:0000256" key="3">
    <source>
        <dbReference type="ARBA" id="ARBA00022690"/>
    </source>
</evidence>
<dbReference type="InterPro" id="IPR013201">
    <property type="entry name" value="Prot_inhib_I29"/>
</dbReference>
<evidence type="ECO:0000256" key="8">
    <source>
        <dbReference type="SAM" id="SignalP"/>
    </source>
</evidence>
<keyword evidence="4" id="KW-0789">Thiol protease inhibitor</keyword>
<evidence type="ECO:0000313" key="11">
    <source>
        <dbReference type="Proteomes" id="UP001046870"/>
    </source>
</evidence>
<keyword evidence="7" id="KW-0175">Coiled coil</keyword>
<evidence type="ECO:0000259" key="9">
    <source>
        <dbReference type="SMART" id="SM00848"/>
    </source>
</evidence>
<evidence type="ECO:0000256" key="5">
    <source>
        <dbReference type="ARBA" id="ARBA00053917"/>
    </source>
</evidence>
<dbReference type="GO" id="GO:0005773">
    <property type="term" value="C:vacuole"/>
    <property type="evidence" value="ECO:0007669"/>
    <property type="project" value="UniProtKB-SubCell"/>
</dbReference>
<dbReference type="SUPFAM" id="SSF54001">
    <property type="entry name" value="Cysteine proteinases"/>
    <property type="match status" value="1"/>
</dbReference>
<dbReference type="EMBL" id="JAFDVH010000024">
    <property type="protein sequence ID" value="KAG7455034.1"/>
    <property type="molecule type" value="Genomic_DNA"/>
</dbReference>
<evidence type="ECO:0000256" key="2">
    <source>
        <dbReference type="ARBA" id="ARBA00022554"/>
    </source>
</evidence>
<protein>
    <recommendedName>
        <fullName evidence="6">Cystein proteinase inhibitor protein salarin</fullName>
    </recommendedName>
</protein>
<comment type="function">
    <text evidence="5">Inhibits papain and ficin (cysteine proteinases) but not trypsin (a serine proteinase).</text>
</comment>
<proteinExistence type="predicted"/>
<keyword evidence="3" id="KW-0646">Protease inhibitor</keyword>
<feature type="coiled-coil region" evidence="7">
    <location>
        <begin position="77"/>
        <end position="111"/>
    </location>
</feature>
<keyword evidence="11" id="KW-1185">Reference proteome</keyword>
<evidence type="ECO:0000256" key="7">
    <source>
        <dbReference type="SAM" id="Coils"/>
    </source>
</evidence>
<feature type="signal peptide" evidence="8">
    <location>
        <begin position="1"/>
        <end position="23"/>
    </location>
</feature>
<sequence length="184" mass="21066">MGRISQPLVLVFLLYSVLQSALCAHVVPNSRELPINFFSSASLREKREPQDGPPDVQKSAEVVCTAQMDSGHLCTQMKQILEELEACRQDRANLTQQIAALQEKLRNETAEMDVDKEFEEWKTTHEKSYATPEEEAERKKIWLATRAMVIEHNKKHEQGLVTYTMGLNHFADLRPEEIPHGLRP</sequence>
<dbReference type="Pfam" id="PF08246">
    <property type="entry name" value="Inhibitor_I29"/>
    <property type="match status" value="1"/>
</dbReference>
<dbReference type="Gene3D" id="1.10.287.2250">
    <property type="match status" value="1"/>
</dbReference>
<evidence type="ECO:0000313" key="10">
    <source>
        <dbReference type="EMBL" id="KAG7455034.1"/>
    </source>
</evidence>
<keyword evidence="2" id="KW-0926">Vacuole</keyword>
<feature type="domain" description="Cathepsin propeptide inhibitor" evidence="9">
    <location>
        <begin position="118"/>
        <end position="178"/>
    </location>
</feature>
<dbReference type="AlphaFoldDB" id="A0A9D3P9K1"/>
<evidence type="ECO:0000256" key="1">
    <source>
        <dbReference type="ARBA" id="ARBA00004116"/>
    </source>
</evidence>
<dbReference type="OrthoDB" id="5855924at2759"/>
<dbReference type="Proteomes" id="UP001046870">
    <property type="component" value="Chromosome 24"/>
</dbReference>
<dbReference type="SMART" id="SM00848">
    <property type="entry name" value="Inhibitor_I29"/>
    <property type="match status" value="1"/>
</dbReference>
<feature type="chain" id="PRO_5039720061" description="Cystein proteinase inhibitor protein salarin" evidence="8">
    <location>
        <begin position="24"/>
        <end position="184"/>
    </location>
</feature>
<organism evidence="10 11">
    <name type="scientific">Megalops atlanticus</name>
    <name type="common">Tarpon</name>
    <name type="synonym">Clupea gigantea</name>
    <dbReference type="NCBI Taxonomy" id="7932"/>
    <lineage>
        <taxon>Eukaryota</taxon>
        <taxon>Metazoa</taxon>
        <taxon>Chordata</taxon>
        <taxon>Craniata</taxon>
        <taxon>Vertebrata</taxon>
        <taxon>Euteleostomi</taxon>
        <taxon>Actinopterygii</taxon>
        <taxon>Neopterygii</taxon>
        <taxon>Teleostei</taxon>
        <taxon>Elopiformes</taxon>
        <taxon>Megalopidae</taxon>
        <taxon>Megalops</taxon>
    </lineage>
</organism>
<accession>A0A9D3P9K1</accession>
<dbReference type="GO" id="GO:0004869">
    <property type="term" value="F:cysteine-type endopeptidase inhibitor activity"/>
    <property type="evidence" value="ECO:0007669"/>
    <property type="project" value="UniProtKB-KW"/>
</dbReference>
<reference evidence="10" key="1">
    <citation type="submission" date="2021-01" db="EMBL/GenBank/DDBJ databases">
        <authorList>
            <person name="Zahm M."/>
            <person name="Roques C."/>
            <person name="Cabau C."/>
            <person name="Klopp C."/>
            <person name="Donnadieu C."/>
            <person name="Jouanno E."/>
            <person name="Lampietro C."/>
            <person name="Louis A."/>
            <person name="Herpin A."/>
            <person name="Echchiki A."/>
            <person name="Berthelot C."/>
            <person name="Parey E."/>
            <person name="Roest-Crollius H."/>
            <person name="Braasch I."/>
            <person name="Postlethwait J."/>
            <person name="Bobe J."/>
            <person name="Montfort J."/>
            <person name="Bouchez O."/>
            <person name="Begum T."/>
            <person name="Mejri S."/>
            <person name="Adams A."/>
            <person name="Chen W.-J."/>
            <person name="Guiguen Y."/>
        </authorList>
    </citation>
    <scope>NUCLEOTIDE SEQUENCE</scope>
    <source>
        <strain evidence="10">YG-15Mar2019-1</strain>
        <tissue evidence="10">Brain</tissue>
    </source>
</reference>
<gene>
    <name evidence="10" type="ORF">MATL_G00252140</name>
</gene>